<accession>A0A4R5A591</accession>
<feature type="domain" description="HTH gntR-type" evidence="4">
    <location>
        <begin position="23"/>
        <end position="91"/>
    </location>
</feature>
<dbReference type="InterPro" id="IPR036388">
    <property type="entry name" value="WH-like_DNA-bd_sf"/>
</dbReference>
<dbReference type="InterPro" id="IPR036390">
    <property type="entry name" value="WH_DNA-bd_sf"/>
</dbReference>
<dbReference type="PANTHER" id="PTHR43537:SF5">
    <property type="entry name" value="UXU OPERON TRANSCRIPTIONAL REGULATOR"/>
    <property type="match status" value="1"/>
</dbReference>
<dbReference type="PANTHER" id="PTHR43537">
    <property type="entry name" value="TRANSCRIPTIONAL REGULATOR, GNTR FAMILY"/>
    <property type="match status" value="1"/>
</dbReference>
<evidence type="ECO:0000313" key="6">
    <source>
        <dbReference type="Proteomes" id="UP000295217"/>
    </source>
</evidence>
<gene>
    <name evidence="5" type="ORF">E1262_27320</name>
</gene>
<evidence type="ECO:0000256" key="2">
    <source>
        <dbReference type="ARBA" id="ARBA00023125"/>
    </source>
</evidence>
<organism evidence="5 6">
    <name type="scientific">Jiangella aurantiaca</name>
    <dbReference type="NCBI Taxonomy" id="2530373"/>
    <lineage>
        <taxon>Bacteria</taxon>
        <taxon>Bacillati</taxon>
        <taxon>Actinomycetota</taxon>
        <taxon>Actinomycetes</taxon>
        <taxon>Jiangellales</taxon>
        <taxon>Jiangellaceae</taxon>
        <taxon>Jiangella</taxon>
    </lineage>
</organism>
<dbReference type="Gene3D" id="1.10.10.10">
    <property type="entry name" value="Winged helix-like DNA-binding domain superfamily/Winged helix DNA-binding domain"/>
    <property type="match status" value="1"/>
</dbReference>
<evidence type="ECO:0000313" key="5">
    <source>
        <dbReference type="EMBL" id="TDD64712.1"/>
    </source>
</evidence>
<evidence type="ECO:0000259" key="4">
    <source>
        <dbReference type="PROSITE" id="PS50949"/>
    </source>
</evidence>
<keyword evidence="3" id="KW-0804">Transcription</keyword>
<dbReference type="Pfam" id="PF00392">
    <property type="entry name" value="GntR"/>
    <property type="match status" value="1"/>
</dbReference>
<dbReference type="AlphaFoldDB" id="A0A4R5A591"/>
<dbReference type="PROSITE" id="PS50949">
    <property type="entry name" value="HTH_GNTR"/>
    <property type="match status" value="1"/>
</dbReference>
<dbReference type="CDD" id="cd07377">
    <property type="entry name" value="WHTH_GntR"/>
    <property type="match status" value="1"/>
</dbReference>
<dbReference type="Gene3D" id="1.20.120.530">
    <property type="entry name" value="GntR ligand-binding domain-like"/>
    <property type="match status" value="1"/>
</dbReference>
<keyword evidence="1" id="KW-0805">Transcription regulation</keyword>
<dbReference type="SMART" id="SM00895">
    <property type="entry name" value="FCD"/>
    <property type="match status" value="1"/>
</dbReference>
<comment type="caution">
    <text evidence="5">The sequence shown here is derived from an EMBL/GenBank/DDBJ whole genome shotgun (WGS) entry which is preliminary data.</text>
</comment>
<dbReference type="GO" id="GO:0003700">
    <property type="term" value="F:DNA-binding transcription factor activity"/>
    <property type="evidence" value="ECO:0007669"/>
    <property type="project" value="InterPro"/>
</dbReference>
<protein>
    <submittedName>
        <fullName evidence="5">FadR family transcriptional regulator</fullName>
    </submittedName>
</protein>
<dbReference type="Pfam" id="PF07729">
    <property type="entry name" value="FCD"/>
    <property type="match status" value="1"/>
</dbReference>
<name>A0A4R5A591_9ACTN</name>
<dbReference type="SUPFAM" id="SSF46785">
    <property type="entry name" value="Winged helix' DNA-binding domain"/>
    <property type="match status" value="1"/>
</dbReference>
<dbReference type="EMBL" id="SMLB01000063">
    <property type="protein sequence ID" value="TDD64712.1"/>
    <property type="molecule type" value="Genomic_DNA"/>
</dbReference>
<dbReference type="InterPro" id="IPR000524">
    <property type="entry name" value="Tscrpt_reg_HTH_GntR"/>
</dbReference>
<evidence type="ECO:0000256" key="3">
    <source>
        <dbReference type="ARBA" id="ARBA00023163"/>
    </source>
</evidence>
<dbReference type="GO" id="GO:0003677">
    <property type="term" value="F:DNA binding"/>
    <property type="evidence" value="ECO:0007669"/>
    <property type="project" value="UniProtKB-KW"/>
</dbReference>
<proteinExistence type="predicted"/>
<dbReference type="SUPFAM" id="SSF48008">
    <property type="entry name" value="GntR ligand-binding domain-like"/>
    <property type="match status" value="1"/>
</dbReference>
<dbReference type="OrthoDB" id="162505at2"/>
<keyword evidence="2" id="KW-0238">DNA-binding</keyword>
<dbReference type="InterPro" id="IPR011711">
    <property type="entry name" value="GntR_C"/>
</dbReference>
<evidence type="ECO:0000256" key="1">
    <source>
        <dbReference type="ARBA" id="ARBA00023015"/>
    </source>
</evidence>
<sequence>MSPTRERDVEGDGVVTAGEASRRTLADELAAGVVALIRERRLEAGAQMDTVRSMAERFAVAVPTMREALRRLEAMGVVVLRHGSGVYVGENVRRSVLPNPHGPLLTSESLVDLLVARSTIEPPIAAMGATVRDPDGVERISETLREAERCLIERNPRLWVVNLDFHRAVAQASGNTVLAEVVDSIVLVHAQEQREILRLHGDEGEDFEEHRRIARAVLDGDADEAFRASKEHLDNVIEAIRSRRPDSGR</sequence>
<dbReference type="InterPro" id="IPR008920">
    <property type="entry name" value="TF_FadR/GntR_C"/>
</dbReference>
<keyword evidence="6" id="KW-1185">Reference proteome</keyword>
<dbReference type="SMART" id="SM00345">
    <property type="entry name" value="HTH_GNTR"/>
    <property type="match status" value="1"/>
</dbReference>
<dbReference type="Proteomes" id="UP000295217">
    <property type="component" value="Unassembled WGS sequence"/>
</dbReference>
<reference evidence="5 6" key="1">
    <citation type="submission" date="2019-02" db="EMBL/GenBank/DDBJ databases">
        <title>Draft genome sequences of novel Actinobacteria.</title>
        <authorList>
            <person name="Sahin N."/>
            <person name="Ay H."/>
            <person name="Saygin H."/>
        </authorList>
    </citation>
    <scope>NUCLEOTIDE SEQUENCE [LARGE SCALE GENOMIC DNA]</scope>
    <source>
        <strain evidence="5 6">8K307</strain>
    </source>
</reference>